<dbReference type="AlphaFoldDB" id="A0AAV1YUE8"/>
<accession>A0AAV1YUE8</accession>
<dbReference type="EMBL" id="CAXIEN010000006">
    <property type="protein sequence ID" value="CAL1262590.1"/>
    <property type="molecule type" value="Genomic_DNA"/>
</dbReference>
<evidence type="ECO:0000313" key="2">
    <source>
        <dbReference type="Proteomes" id="UP001497382"/>
    </source>
</evidence>
<gene>
    <name evidence="1" type="ORF">LARSCL_LOCUS1072</name>
</gene>
<reference evidence="1 2" key="1">
    <citation type="submission" date="2024-04" db="EMBL/GenBank/DDBJ databases">
        <authorList>
            <person name="Rising A."/>
            <person name="Reimegard J."/>
            <person name="Sonavane S."/>
            <person name="Akerstrom W."/>
            <person name="Nylinder S."/>
            <person name="Hedman E."/>
            <person name="Kallberg Y."/>
        </authorList>
    </citation>
    <scope>NUCLEOTIDE SEQUENCE [LARGE SCALE GENOMIC DNA]</scope>
</reference>
<keyword evidence="2" id="KW-1185">Reference proteome</keyword>
<comment type="caution">
    <text evidence="1">The sequence shown here is derived from an EMBL/GenBank/DDBJ whole genome shotgun (WGS) entry which is preliminary data.</text>
</comment>
<sequence>MPMCGVQSKSSTYGVPQSICCYRDGNVLNIRILNVWMKKHGEFHWFCWRLEFLTKTIEHFNCCNLRFFLVL</sequence>
<organism evidence="1 2">
    <name type="scientific">Larinioides sclopetarius</name>
    <dbReference type="NCBI Taxonomy" id="280406"/>
    <lineage>
        <taxon>Eukaryota</taxon>
        <taxon>Metazoa</taxon>
        <taxon>Ecdysozoa</taxon>
        <taxon>Arthropoda</taxon>
        <taxon>Chelicerata</taxon>
        <taxon>Arachnida</taxon>
        <taxon>Araneae</taxon>
        <taxon>Araneomorphae</taxon>
        <taxon>Entelegynae</taxon>
        <taxon>Araneoidea</taxon>
        <taxon>Araneidae</taxon>
        <taxon>Larinioides</taxon>
    </lineage>
</organism>
<name>A0AAV1YUE8_9ARAC</name>
<protein>
    <submittedName>
        <fullName evidence="1">Uncharacterized protein</fullName>
    </submittedName>
</protein>
<proteinExistence type="predicted"/>
<dbReference type="Proteomes" id="UP001497382">
    <property type="component" value="Unassembled WGS sequence"/>
</dbReference>
<evidence type="ECO:0000313" key="1">
    <source>
        <dbReference type="EMBL" id="CAL1262590.1"/>
    </source>
</evidence>